<accession>A0A6J5QGS2</accession>
<gene>
    <name evidence="2" type="ORF">UFOVP1043_19</name>
</gene>
<sequence>MNRVVGFVVVMVSISLSVIVFAIVIVLMDGLYDEKVNNSDIFALISPAFQTIIGGMIGILSGIKLGSEK</sequence>
<feature type="transmembrane region" description="Helical" evidence="1">
    <location>
        <begin position="41"/>
        <end position="63"/>
    </location>
</feature>
<dbReference type="EMBL" id="LR797001">
    <property type="protein sequence ID" value="CAB4180255.1"/>
    <property type="molecule type" value="Genomic_DNA"/>
</dbReference>
<feature type="transmembrane region" description="Helical" evidence="1">
    <location>
        <begin position="7"/>
        <end position="29"/>
    </location>
</feature>
<keyword evidence="1" id="KW-1133">Transmembrane helix</keyword>
<evidence type="ECO:0000313" key="2">
    <source>
        <dbReference type="EMBL" id="CAB4180255.1"/>
    </source>
</evidence>
<proteinExistence type="predicted"/>
<reference evidence="2" key="1">
    <citation type="submission" date="2020-05" db="EMBL/GenBank/DDBJ databases">
        <authorList>
            <person name="Chiriac C."/>
            <person name="Salcher M."/>
            <person name="Ghai R."/>
            <person name="Kavagutti S V."/>
        </authorList>
    </citation>
    <scope>NUCLEOTIDE SEQUENCE</scope>
</reference>
<protein>
    <submittedName>
        <fullName evidence="2">Uncharacterized protein</fullName>
    </submittedName>
</protein>
<evidence type="ECO:0000256" key="1">
    <source>
        <dbReference type="SAM" id="Phobius"/>
    </source>
</evidence>
<keyword evidence="1" id="KW-0472">Membrane</keyword>
<keyword evidence="1" id="KW-0812">Transmembrane</keyword>
<organism evidence="2">
    <name type="scientific">uncultured Caudovirales phage</name>
    <dbReference type="NCBI Taxonomy" id="2100421"/>
    <lineage>
        <taxon>Viruses</taxon>
        <taxon>Duplodnaviria</taxon>
        <taxon>Heunggongvirae</taxon>
        <taxon>Uroviricota</taxon>
        <taxon>Caudoviricetes</taxon>
        <taxon>Peduoviridae</taxon>
        <taxon>Maltschvirus</taxon>
        <taxon>Maltschvirus maltsch</taxon>
    </lineage>
</organism>
<name>A0A6J5QGS2_9CAUD</name>